<dbReference type="InterPro" id="IPR001012">
    <property type="entry name" value="UBX_dom"/>
</dbReference>
<dbReference type="Gene3D" id="3.30.420.210">
    <property type="entry name" value="SEP domain"/>
    <property type="match status" value="1"/>
</dbReference>
<dbReference type="InterPro" id="IPR009060">
    <property type="entry name" value="UBA-like_sf"/>
</dbReference>
<feature type="compositionally biased region" description="Acidic residues" evidence="2">
    <location>
        <begin position="160"/>
        <end position="171"/>
    </location>
</feature>
<keyword evidence="1" id="KW-0833">Ubl conjugation pathway</keyword>
<dbReference type="InterPro" id="IPR029071">
    <property type="entry name" value="Ubiquitin-like_domsf"/>
</dbReference>
<dbReference type="SUPFAM" id="SSF102848">
    <property type="entry name" value="NSFL1 (p97 ATPase) cofactor p47, SEP domain"/>
    <property type="match status" value="1"/>
</dbReference>
<dbReference type="Pfam" id="PF08059">
    <property type="entry name" value="SEP"/>
    <property type="match status" value="1"/>
</dbReference>
<evidence type="ECO:0000256" key="2">
    <source>
        <dbReference type="SAM" id="MobiDB-lite"/>
    </source>
</evidence>
<proteinExistence type="predicted"/>
<feature type="region of interest" description="Disordered" evidence="2">
    <location>
        <begin position="135"/>
        <end position="175"/>
    </location>
</feature>
<feature type="region of interest" description="Disordered" evidence="2">
    <location>
        <begin position="80"/>
        <end position="107"/>
    </location>
</feature>
<dbReference type="GO" id="GO:0007030">
    <property type="term" value="P:Golgi organization"/>
    <property type="evidence" value="ECO:0007669"/>
    <property type="project" value="TreeGrafter"/>
</dbReference>
<sequence>MVDDDSPLPETEIKEKLISSFIKNTSPSRETAITFLETHHWDLDAAVSAFTENNVLADAAAESNGIVAARTIPSNLRINIPVSSHSPPRNYSDHVPSRLRSRSPLPPSLARYPLASNQELARKIYFLCGLSGGTDSNSDEAEEDYNGGDQSGTIVQDPKNDDDVDDDDEAKESDVQTPIQTTYRIILPEPQVVFEYIVTIWRNGFTVDDGPLTTLDDPDDAHFLEIIESLESPRDLNPQDTNLRVRVKLIRRQEEDFNDSPFQGVARTLAGPDPAPTEPQASSPPPSMDLVVDPAAPITSIQLRLADGTRIVSRFNTHLTVRDVRGLIDESRPGGSRDYQLLIMGSPPKPVLDFDQTIEKAGISNSVLIQKY</sequence>
<evidence type="ECO:0000313" key="5">
    <source>
        <dbReference type="EMBL" id="CAH2053095.1"/>
    </source>
</evidence>
<dbReference type="PROSITE" id="PS51399">
    <property type="entry name" value="SEP"/>
    <property type="match status" value="1"/>
</dbReference>
<dbReference type="GO" id="GO:0061025">
    <property type="term" value="P:membrane fusion"/>
    <property type="evidence" value="ECO:0007669"/>
    <property type="project" value="TreeGrafter"/>
</dbReference>
<dbReference type="SMART" id="SM00166">
    <property type="entry name" value="UBX"/>
    <property type="match status" value="1"/>
</dbReference>
<feature type="compositionally biased region" description="Pro residues" evidence="2">
    <location>
        <begin position="273"/>
        <end position="287"/>
    </location>
</feature>
<dbReference type="SMART" id="SM00553">
    <property type="entry name" value="SEP"/>
    <property type="match status" value="1"/>
</dbReference>
<gene>
    <name evidence="5" type="ORF">TAV2_LOCUS9821</name>
</gene>
<dbReference type="Pfam" id="PF14555">
    <property type="entry name" value="UBA_4"/>
    <property type="match status" value="1"/>
</dbReference>
<protein>
    <recommendedName>
        <fullName evidence="7">UBX domain-containing protein</fullName>
    </recommendedName>
</protein>
<dbReference type="SUPFAM" id="SSF46934">
    <property type="entry name" value="UBA-like"/>
    <property type="match status" value="1"/>
</dbReference>
<dbReference type="GO" id="GO:0043161">
    <property type="term" value="P:proteasome-mediated ubiquitin-dependent protein catabolic process"/>
    <property type="evidence" value="ECO:0007669"/>
    <property type="project" value="TreeGrafter"/>
</dbReference>
<dbReference type="AlphaFoldDB" id="A0AAU9S0H8"/>
<dbReference type="InterPro" id="IPR036241">
    <property type="entry name" value="NSFL1C_SEP_dom_sf"/>
</dbReference>
<feature type="domain" description="SEP" evidence="4">
    <location>
        <begin position="193"/>
        <end position="258"/>
    </location>
</feature>
<dbReference type="GO" id="GO:0005829">
    <property type="term" value="C:cytosol"/>
    <property type="evidence" value="ECO:0007669"/>
    <property type="project" value="TreeGrafter"/>
</dbReference>
<dbReference type="GO" id="GO:0031468">
    <property type="term" value="P:nuclear membrane reassembly"/>
    <property type="evidence" value="ECO:0007669"/>
    <property type="project" value="TreeGrafter"/>
</dbReference>
<feature type="region of interest" description="Disordered" evidence="2">
    <location>
        <begin position="260"/>
        <end position="288"/>
    </location>
</feature>
<reference evidence="5 6" key="1">
    <citation type="submission" date="2022-03" db="EMBL/GenBank/DDBJ databases">
        <authorList>
            <person name="Nunn A."/>
            <person name="Chopra R."/>
            <person name="Nunn A."/>
            <person name="Contreras Garrido A."/>
        </authorList>
    </citation>
    <scope>NUCLEOTIDE SEQUENCE [LARGE SCALE GENOMIC DNA]</scope>
</reference>
<evidence type="ECO:0000313" key="6">
    <source>
        <dbReference type="Proteomes" id="UP000836841"/>
    </source>
</evidence>
<organism evidence="5 6">
    <name type="scientific">Thlaspi arvense</name>
    <name type="common">Field penny-cress</name>
    <dbReference type="NCBI Taxonomy" id="13288"/>
    <lineage>
        <taxon>Eukaryota</taxon>
        <taxon>Viridiplantae</taxon>
        <taxon>Streptophyta</taxon>
        <taxon>Embryophyta</taxon>
        <taxon>Tracheophyta</taxon>
        <taxon>Spermatophyta</taxon>
        <taxon>Magnoliopsida</taxon>
        <taxon>eudicotyledons</taxon>
        <taxon>Gunneridae</taxon>
        <taxon>Pentapetalae</taxon>
        <taxon>rosids</taxon>
        <taxon>malvids</taxon>
        <taxon>Brassicales</taxon>
        <taxon>Brassicaceae</taxon>
        <taxon>Thlaspideae</taxon>
        <taxon>Thlaspi</taxon>
    </lineage>
</organism>
<name>A0AAU9S0H8_THLAR</name>
<dbReference type="GO" id="GO:0005634">
    <property type="term" value="C:nucleus"/>
    <property type="evidence" value="ECO:0007669"/>
    <property type="project" value="TreeGrafter"/>
</dbReference>
<dbReference type="CDD" id="cd01770">
    <property type="entry name" value="UBX_UBXN2"/>
    <property type="match status" value="1"/>
</dbReference>
<feature type="compositionally biased region" description="Polar residues" evidence="2">
    <location>
        <begin position="80"/>
        <end position="89"/>
    </location>
</feature>
<dbReference type="Gene3D" id="1.10.8.10">
    <property type="entry name" value="DNA helicase RuvA subunit, C-terminal domain"/>
    <property type="match status" value="1"/>
</dbReference>
<accession>A0AAU9S0H8</accession>
<keyword evidence="6" id="KW-1185">Reference proteome</keyword>
<dbReference type="SUPFAM" id="SSF54236">
    <property type="entry name" value="Ubiquitin-like"/>
    <property type="match status" value="1"/>
</dbReference>
<dbReference type="GO" id="GO:0043130">
    <property type="term" value="F:ubiquitin binding"/>
    <property type="evidence" value="ECO:0007669"/>
    <property type="project" value="TreeGrafter"/>
</dbReference>
<dbReference type="Proteomes" id="UP000836841">
    <property type="component" value="Chromosome 3"/>
</dbReference>
<dbReference type="GO" id="GO:0000045">
    <property type="term" value="P:autophagosome assembly"/>
    <property type="evidence" value="ECO:0007669"/>
    <property type="project" value="TreeGrafter"/>
</dbReference>
<dbReference type="Pfam" id="PF00789">
    <property type="entry name" value="UBX"/>
    <property type="match status" value="1"/>
</dbReference>
<dbReference type="PROSITE" id="PS50033">
    <property type="entry name" value="UBX"/>
    <property type="match status" value="1"/>
</dbReference>
<evidence type="ECO:0000259" key="3">
    <source>
        <dbReference type="PROSITE" id="PS50033"/>
    </source>
</evidence>
<feature type="domain" description="UBX" evidence="3">
    <location>
        <begin position="294"/>
        <end position="371"/>
    </location>
</feature>
<feature type="compositionally biased region" description="Acidic residues" evidence="2">
    <location>
        <begin position="137"/>
        <end position="146"/>
    </location>
</feature>
<evidence type="ECO:0000256" key="1">
    <source>
        <dbReference type="ARBA" id="ARBA00022786"/>
    </source>
</evidence>
<evidence type="ECO:0008006" key="7">
    <source>
        <dbReference type="Google" id="ProtNLM"/>
    </source>
</evidence>
<dbReference type="PANTHER" id="PTHR23333">
    <property type="entry name" value="UBX DOMAIN CONTAINING PROTEIN"/>
    <property type="match status" value="1"/>
</dbReference>
<dbReference type="EMBL" id="OU466859">
    <property type="protein sequence ID" value="CAH2053095.1"/>
    <property type="molecule type" value="Genomic_DNA"/>
</dbReference>
<dbReference type="InterPro" id="IPR012989">
    <property type="entry name" value="SEP_domain"/>
</dbReference>
<dbReference type="PANTHER" id="PTHR23333:SF43">
    <property type="entry name" value="PLANT UBX DOMAIN-CONTAINING PROTEIN 5-RELATED"/>
    <property type="match status" value="1"/>
</dbReference>
<dbReference type="Gene3D" id="3.10.20.90">
    <property type="entry name" value="Phosphatidylinositol 3-kinase Catalytic Subunit, Chain A, domain 1"/>
    <property type="match status" value="1"/>
</dbReference>
<evidence type="ECO:0000259" key="4">
    <source>
        <dbReference type="PROSITE" id="PS51399"/>
    </source>
</evidence>